<dbReference type="EMBL" id="CAXIEN010000229">
    <property type="protein sequence ID" value="CAL1288302.1"/>
    <property type="molecule type" value="Genomic_DNA"/>
</dbReference>
<evidence type="ECO:0000259" key="7">
    <source>
        <dbReference type="Pfam" id="PF04560"/>
    </source>
</evidence>
<dbReference type="PANTHER" id="PTHR20856">
    <property type="entry name" value="DNA-DIRECTED RNA POLYMERASE I SUBUNIT 2"/>
    <property type="match status" value="1"/>
</dbReference>
<evidence type="ECO:0000256" key="4">
    <source>
        <dbReference type="ARBA" id="ARBA00022679"/>
    </source>
</evidence>
<accession>A0AAV2AXH0</accession>
<comment type="similarity">
    <text evidence="1">Belongs to the RNA polymerase beta chain family.</text>
</comment>
<dbReference type="GO" id="GO:0003677">
    <property type="term" value="F:DNA binding"/>
    <property type="evidence" value="ECO:0007669"/>
    <property type="project" value="InterPro"/>
</dbReference>
<dbReference type="Pfam" id="PF04560">
    <property type="entry name" value="RNA_pol_Rpb2_7"/>
    <property type="match status" value="1"/>
</dbReference>
<gene>
    <name evidence="8" type="ORF">LARSCL_LOCUS15269</name>
</gene>
<evidence type="ECO:0000313" key="9">
    <source>
        <dbReference type="Proteomes" id="UP001497382"/>
    </source>
</evidence>
<dbReference type="Proteomes" id="UP001497382">
    <property type="component" value="Unassembled WGS sequence"/>
</dbReference>
<organism evidence="8 9">
    <name type="scientific">Larinioides sclopetarius</name>
    <dbReference type="NCBI Taxonomy" id="280406"/>
    <lineage>
        <taxon>Eukaryota</taxon>
        <taxon>Metazoa</taxon>
        <taxon>Ecdysozoa</taxon>
        <taxon>Arthropoda</taxon>
        <taxon>Chelicerata</taxon>
        <taxon>Arachnida</taxon>
        <taxon>Araneae</taxon>
        <taxon>Araneomorphae</taxon>
        <taxon>Entelegynae</taxon>
        <taxon>Araneoidea</taxon>
        <taxon>Araneidae</taxon>
        <taxon>Larinioides</taxon>
    </lineage>
</organism>
<dbReference type="GO" id="GO:0032549">
    <property type="term" value="F:ribonucleoside binding"/>
    <property type="evidence" value="ECO:0007669"/>
    <property type="project" value="InterPro"/>
</dbReference>
<keyword evidence="6" id="KW-0804">Transcription</keyword>
<dbReference type="InterPro" id="IPR015712">
    <property type="entry name" value="DNA-dir_RNA_pol_su2"/>
</dbReference>
<dbReference type="GO" id="GO:0003899">
    <property type="term" value="F:DNA-directed RNA polymerase activity"/>
    <property type="evidence" value="ECO:0007669"/>
    <property type="project" value="UniProtKB-EC"/>
</dbReference>
<comment type="caution">
    <text evidence="8">The sequence shown here is derived from an EMBL/GenBank/DDBJ whole genome shotgun (WGS) entry which is preliminary data.</text>
</comment>
<evidence type="ECO:0000256" key="2">
    <source>
        <dbReference type="ARBA" id="ARBA00012418"/>
    </source>
</evidence>
<dbReference type="GO" id="GO:0006351">
    <property type="term" value="P:DNA-templated transcription"/>
    <property type="evidence" value="ECO:0007669"/>
    <property type="project" value="InterPro"/>
</dbReference>
<evidence type="ECO:0000256" key="6">
    <source>
        <dbReference type="ARBA" id="ARBA00023163"/>
    </source>
</evidence>
<sequence>MQPLNIDKAGAVRFGEMERDAILSYGAMNLTLDRLLLNSDACKAFICEKCQQILFPVTRPPNADSSEAIRENNRCRMCEKNSTFGVRIPYVLVYLVSELAAVGIKFQFSK</sequence>
<keyword evidence="9" id="KW-1185">Reference proteome</keyword>
<dbReference type="InterPro" id="IPR007641">
    <property type="entry name" value="RNA_pol_Rpb2_7"/>
</dbReference>
<evidence type="ECO:0000256" key="5">
    <source>
        <dbReference type="ARBA" id="ARBA00022695"/>
    </source>
</evidence>
<proteinExistence type="inferred from homology"/>
<evidence type="ECO:0000256" key="1">
    <source>
        <dbReference type="ARBA" id="ARBA00006835"/>
    </source>
</evidence>
<dbReference type="Gene3D" id="3.90.1800.10">
    <property type="entry name" value="RNA polymerase alpha subunit dimerisation domain"/>
    <property type="match status" value="1"/>
</dbReference>
<keyword evidence="5" id="KW-0548">Nucleotidyltransferase</keyword>
<evidence type="ECO:0000256" key="3">
    <source>
        <dbReference type="ARBA" id="ARBA00022478"/>
    </source>
</evidence>
<feature type="domain" description="RNA polymerase Rpb2" evidence="7">
    <location>
        <begin position="10"/>
        <end position="108"/>
    </location>
</feature>
<keyword evidence="4" id="KW-0808">Transferase</keyword>
<dbReference type="SUPFAM" id="SSF64484">
    <property type="entry name" value="beta and beta-prime subunits of DNA dependent RNA-polymerase"/>
    <property type="match status" value="1"/>
</dbReference>
<evidence type="ECO:0000313" key="8">
    <source>
        <dbReference type="EMBL" id="CAL1288302.1"/>
    </source>
</evidence>
<name>A0AAV2AXH0_9ARAC</name>
<dbReference type="GO" id="GO:0000428">
    <property type="term" value="C:DNA-directed RNA polymerase complex"/>
    <property type="evidence" value="ECO:0007669"/>
    <property type="project" value="UniProtKB-KW"/>
</dbReference>
<protein>
    <recommendedName>
        <fullName evidence="2">DNA-directed RNA polymerase</fullName>
        <ecNumber evidence="2">2.7.7.6</ecNumber>
    </recommendedName>
</protein>
<keyword evidence="3" id="KW-0240">DNA-directed RNA polymerase</keyword>
<dbReference type="EC" id="2.7.7.6" evidence="2"/>
<reference evidence="8 9" key="1">
    <citation type="submission" date="2024-04" db="EMBL/GenBank/DDBJ databases">
        <authorList>
            <person name="Rising A."/>
            <person name="Reimegard J."/>
            <person name="Sonavane S."/>
            <person name="Akerstrom W."/>
            <person name="Nylinder S."/>
            <person name="Hedman E."/>
            <person name="Kallberg Y."/>
        </authorList>
    </citation>
    <scope>NUCLEOTIDE SEQUENCE [LARGE SCALE GENOMIC DNA]</scope>
</reference>
<dbReference type="AlphaFoldDB" id="A0AAV2AXH0"/>